<evidence type="ECO:0000313" key="2">
    <source>
        <dbReference type="Proteomes" id="UP000805649"/>
    </source>
</evidence>
<dbReference type="Proteomes" id="UP000805649">
    <property type="component" value="Unassembled WGS sequence"/>
</dbReference>
<evidence type="ECO:0000313" key="1">
    <source>
        <dbReference type="EMBL" id="KAL0929745.1"/>
    </source>
</evidence>
<keyword evidence="2" id="KW-1185">Reference proteome</keyword>
<organism evidence="1 2">
    <name type="scientific">Colletotrichum truncatum</name>
    <name type="common">Anthracnose fungus</name>
    <name type="synonym">Colletotrichum capsici</name>
    <dbReference type="NCBI Taxonomy" id="5467"/>
    <lineage>
        <taxon>Eukaryota</taxon>
        <taxon>Fungi</taxon>
        <taxon>Dikarya</taxon>
        <taxon>Ascomycota</taxon>
        <taxon>Pezizomycotina</taxon>
        <taxon>Sordariomycetes</taxon>
        <taxon>Hypocreomycetidae</taxon>
        <taxon>Glomerellales</taxon>
        <taxon>Glomerellaceae</taxon>
        <taxon>Colletotrichum</taxon>
        <taxon>Colletotrichum truncatum species complex</taxon>
    </lineage>
</organism>
<sequence>MRLNCLVAVASVSAVHAWTELHHDPFMNKNIDPIVVPGTYSSHMHTFFGSDAVTNAMPTSADLQKGCYSGENPNDLSAYWTPTLYYVKGGEFIEIPIFRLSTYYTNAFSEIAIPQNFAMIAGNASAQTQAEADHPYNNLEWFCEGTDERESEISKFPTSTCSKNLQVSLRFPNCVNPDNLLQYDFSDNSEKCPEGMKRFPQLRYAVKYQTSKVVPEGWSGIAPFQLSCGKEIGNGHCFHGDFINGWFEDAAETMLVSGGSGYNDGQFIGGALGIAPVAATCTPSDQDPENGTDDFLKSQETLANGSGAVDSSPQSETEAVSSENISTSASASTPSQATNITPSSLVDITATSTRLSAPIPRATGTRIRSEPCTTILSSRASKRRVGHKWRRHH</sequence>
<comment type="caution">
    <text evidence="1">The sequence shown here is derived from an EMBL/GenBank/DDBJ whole genome shotgun (WGS) entry which is preliminary data.</text>
</comment>
<reference evidence="1 2" key="1">
    <citation type="journal article" date="2020" name="Phytopathology">
        <title>Genome Sequence Resources of Colletotrichum truncatum, C. plurivorum, C. musicola, and C. sojae: Four Species Pathogenic to Soybean (Glycine max).</title>
        <authorList>
            <person name="Rogerio F."/>
            <person name="Boufleur T.R."/>
            <person name="Ciampi-Guillardi M."/>
            <person name="Sukno S.A."/>
            <person name="Thon M.R."/>
            <person name="Massola Junior N.S."/>
            <person name="Baroncelli R."/>
        </authorList>
    </citation>
    <scope>NUCLEOTIDE SEQUENCE [LARGE SCALE GENOMIC DNA]</scope>
    <source>
        <strain evidence="1 2">CMES1059</strain>
    </source>
</reference>
<accession>A0ACC3YD32</accession>
<protein>
    <submittedName>
        <fullName evidence="1">Uncharacterized protein</fullName>
    </submittedName>
</protein>
<name>A0ACC3YD32_COLTU</name>
<proteinExistence type="predicted"/>
<gene>
    <name evidence="1" type="ORF">CTRU02_215388</name>
</gene>
<dbReference type="EMBL" id="VUJX02000015">
    <property type="protein sequence ID" value="KAL0929745.1"/>
    <property type="molecule type" value="Genomic_DNA"/>
</dbReference>